<name>A0A9F1U5E3_9FLOR</name>
<protein>
    <submittedName>
        <fullName evidence="2">Sec-independent protein translocase component TatC</fullName>
    </submittedName>
</protein>
<feature type="transmembrane region" description="Helical" evidence="1">
    <location>
        <begin position="73"/>
        <end position="91"/>
    </location>
</feature>
<proteinExistence type="predicted"/>
<evidence type="ECO:0000256" key="1">
    <source>
        <dbReference type="SAM" id="Phobius"/>
    </source>
</evidence>
<geneLocation type="mitochondrion" evidence="2"/>
<gene>
    <name evidence="2" type="primary">tatC</name>
</gene>
<dbReference type="AlphaFoldDB" id="A0A9F1U5E3"/>
<dbReference type="RefSeq" id="YP_010620140.1">
    <property type="nucleotide sequence ID" value="NC_070156.1"/>
</dbReference>
<reference evidence="2" key="1">
    <citation type="submission" date="2022-10" db="EMBL/GenBank/DDBJ databases">
        <title>Phylogenomic analysis of pseudocryptic diversity reveals the new genus deltalsia (rhodomelaceae, rhodophyta).</title>
        <authorList>
            <person name="Diaz-Tapia P."/>
            <person name="Rodriguez-Bujan I."/>
            <person name="Maggs C.A."/>
            <person name="Verbruggen H."/>
        </authorList>
    </citation>
    <scope>NUCLEOTIDE SEQUENCE</scope>
    <source>
        <strain evidence="2">JH1432</strain>
    </source>
</reference>
<keyword evidence="1" id="KW-1133">Transmembrane helix</keyword>
<feature type="transmembrane region" description="Helical" evidence="1">
    <location>
        <begin position="103"/>
        <end position="128"/>
    </location>
</feature>
<feature type="transmembrane region" description="Helical" evidence="1">
    <location>
        <begin position="156"/>
        <end position="177"/>
    </location>
</feature>
<feature type="transmembrane region" description="Helical" evidence="1">
    <location>
        <begin position="13"/>
        <end position="37"/>
    </location>
</feature>
<keyword evidence="1" id="KW-0812">Transmembrane</keyword>
<feature type="transmembrane region" description="Helical" evidence="1">
    <location>
        <begin position="211"/>
        <end position="232"/>
    </location>
</feature>
<accession>A0A9F1U5E3</accession>
<organism evidence="2">
    <name type="scientific">Melanothamnus gigas</name>
    <dbReference type="NCBI Taxonomy" id="3016206"/>
    <lineage>
        <taxon>Eukaryota</taxon>
        <taxon>Rhodophyta</taxon>
        <taxon>Florideophyceae</taxon>
        <taxon>Rhodymeniophycidae</taxon>
        <taxon>Ceramiales</taxon>
        <taxon>Rhodomelaceae</taxon>
        <taxon>Polysiphonioideae</taxon>
        <taxon>Melanothamnus</taxon>
    </lineage>
</organism>
<dbReference type="EMBL" id="OP748278">
    <property type="protein sequence ID" value="WAX04176.1"/>
    <property type="molecule type" value="Genomic_DNA"/>
</dbReference>
<evidence type="ECO:0000313" key="2">
    <source>
        <dbReference type="EMBL" id="WAX04176.1"/>
    </source>
</evidence>
<dbReference type="GeneID" id="77661541"/>
<keyword evidence="1" id="KW-0472">Membrane</keyword>
<sequence length="235" mass="28996">MIFLKECIKLLRYFSFAFFCTLIFSFKNFFLLILFFFYPIAKIFKKKLLILHTLELINIFVNLTFFLSSFFTLVFLNFLIIVFFSPSWYKIQIFLFVKFLKQLVSLLGLNLICFYVTNFFIFNLSLIWNFGFFNSFNLFEIQFQLNNFLKFQLNNFFLFCFSFIFFWNVSLIIKWFFSWKFLFFIFKKLKVILFFLFFLVLSIICSNFNCYFFLLIFSIFIILEIFFFYMCLKIS</sequence>
<keyword evidence="2" id="KW-0496">Mitochondrion</keyword>
<feature type="transmembrane region" description="Helical" evidence="1">
    <location>
        <begin position="189"/>
        <end position="205"/>
    </location>
</feature>